<dbReference type="PANTHER" id="PTHR47660">
    <property type="entry name" value="TRANSCRIPTION FACTOR WITH C2H2 AND ZN(2)-CYS(6) DNA BINDING DOMAIN (EUROFUNG)-RELATED-RELATED"/>
    <property type="match status" value="1"/>
</dbReference>
<dbReference type="InterPro" id="IPR001138">
    <property type="entry name" value="Zn2Cys6_DnaBD"/>
</dbReference>
<dbReference type="Gene3D" id="4.10.240.10">
    <property type="entry name" value="Zn(2)-C6 fungal-type DNA-binding domain"/>
    <property type="match status" value="1"/>
</dbReference>
<evidence type="ECO:0000256" key="4">
    <source>
        <dbReference type="ARBA" id="ARBA00023163"/>
    </source>
</evidence>
<keyword evidence="2" id="KW-0862">Zinc</keyword>
<evidence type="ECO:0000259" key="6">
    <source>
        <dbReference type="PROSITE" id="PS50048"/>
    </source>
</evidence>
<proteinExistence type="predicted"/>
<gene>
    <name evidence="7" type="ORF">S40285_07883</name>
</gene>
<dbReference type="PROSITE" id="PS50048">
    <property type="entry name" value="ZN2_CY6_FUNGAL_2"/>
    <property type="match status" value="1"/>
</dbReference>
<dbReference type="InterPro" id="IPR036864">
    <property type="entry name" value="Zn2-C6_fun-type_DNA-bd_sf"/>
</dbReference>
<keyword evidence="3" id="KW-0805">Transcription regulation</keyword>
<dbReference type="GO" id="GO:0000981">
    <property type="term" value="F:DNA-binding transcription factor activity, RNA polymerase II-specific"/>
    <property type="evidence" value="ECO:0007669"/>
    <property type="project" value="InterPro"/>
</dbReference>
<dbReference type="InParanoid" id="A0A084Q8Y9"/>
<name>A0A084Q8Y9_STAC4</name>
<feature type="domain" description="Zn(2)-C6 fungal-type" evidence="6">
    <location>
        <begin position="11"/>
        <end position="41"/>
    </location>
</feature>
<dbReference type="SUPFAM" id="SSF57701">
    <property type="entry name" value="Zn2/Cys6 DNA-binding domain"/>
    <property type="match status" value="1"/>
</dbReference>
<keyword evidence="8" id="KW-1185">Reference proteome</keyword>
<dbReference type="EMBL" id="KL660926">
    <property type="protein sequence ID" value="KFA60424.1"/>
    <property type="molecule type" value="Genomic_DNA"/>
</dbReference>
<reference evidence="7 8" key="1">
    <citation type="journal article" date="2014" name="BMC Genomics">
        <title>Comparative genome sequencing reveals chemotype-specific gene clusters in the toxigenic black mold Stachybotrys.</title>
        <authorList>
            <person name="Semeiks J."/>
            <person name="Borek D."/>
            <person name="Otwinowski Z."/>
            <person name="Grishin N.V."/>
        </authorList>
    </citation>
    <scope>NUCLEOTIDE SEQUENCE [LARGE SCALE GENOMIC DNA]</scope>
    <source>
        <strain evidence="7 8">IBT 40285</strain>
    </source>
</reference>
<evidence type="ECO:0000313" key="7">
    <source>
        <dbReference type="EMBL" id="KFA60424.1"/>
    </source>
</evidence>
<evidence type="ECO:0000256" key="1">
    <source>
        <dbReference type="ARBA" id="ARBA00022723"/>
    </source>
</evidence>
<evidence type="ECO:0000313" key="8">
    <source>
        <dbReference type="Proteomes" id="UP000028524"/>
    </source>
</evidence>
<dbReference type="AlphaFoldDB" id="A0A084Q8Y9"/>
<dbReference type="Pfam" id="PF00172">
    <property type="entry name" value="Zn_clus"/>
    <property type="match status" value="1"/>
</dbReference>
<accession>A0A084Q8Y9</accession>
<sequence>MEIRARSRQKNCNHCVLIKRRCDRRSPVCSRCAEKGVACTYAKTRVAGRHDLGGNGVPTPSLGSAMAVNSTRSPTSNPSSEFNYLETLPIPSQAFATDTVIDSFRAYENEIMIDPFLNLMEVNATLSQDQWIIPGAETASAIDRPGSPADKETMDSYEGMVELCHELLPWQLHDPTTALYYVVTRIQAFTKDAATLNAAPFMHRYLYRHHTPSCIPTCFANNMLYLMRTPDNTPMVLQTLDIGIKELLEAERCRTSATPVEKLARTQALFLYQIIRLFDGNIMLRSQGEKDIPLLHTWIGELCRVRDNLGGLARMDNTAVRRKPPPEWERWIFAECVRRTIYLAHSALMLYAMLRDPAESAEQQFWTYAHRWTLSRHLWEAKSAAEFARKWREKPHFVITNYALDHFLKFGRGDDVDDFAELLLSIYLGRDAATEFISAGKVED</sequence>
<evidence type="ECO:0000256" key="5">
    <source>
        <dbReference type="ARBA" id="ARBA00023242"/>
    </source>
</evidence>
<keyword evidence="5" id="KW-0539">Nucleus</keyword>
<dbReference type="OrthoDB" id="9930022at2759"/>
<dbReference type="OMA" id="MADICIQ"/>
<evidence type="ECO:0000256" key="3">
    <source>
        <dbReference type="ARBA" id="ARBA00023015"/>
    </source>
</evidence>
<dbReference type="PRINTS" id="PR00755">
    <property type="entry name" value="AFLATOXINBRP"/>
</dbReference>
<keyword evidence="1" id="KW-0479">Metal-binding</keyword>
<evidence type="ECO:0000256" key="2">
    <source>
        <dbReference type="ARBA" id="ARBA00022833"/>
    </source>
</evidence>
<keyword evidence="4" id="KW-0804">Transcription</keyword>
<dbReference type="PANTHER" id="PTHR47660:SF3">
    <property type="entry name" value="FINGER DOMAIN PROTEIN, PUTATIVE (AFU_ORTHOLOGUE AFUA_4G03310)-RELATED"/>
    <property type="match status" value="1"/>
</dbReference>
<dbReference type="CDD" id="cd00067">
    <property type="entry name" value="GAL4"/>
    <property type="match status" value="1"/>
</dbReference>
<dbReference type="STRING" id="1283841.A0A084Q8Y9"/>
<dbReference type="Proteomes" id="UP000028524">
    <property type="component" value="Unassembled WGS sequence"/>
</dbReference>
<organism evidence="7 8">
    <name type="scientific">Stachybotrys chlorohalonatus (strain IBT 40285)</name>
    <dbReference type="NCBI Taxonomy" id="1283841"/>
    <lineage>
        <taxon>Eukaryota</taxon>
        <taxon>Fungi</taxon>
        <taxon>Dikarya</taxon>
        <taxon>Ascomycota</taxon>
        <taxon>Pezizomycotina</taxon>
        <taxon>Sordariomycetes</taxon>
        <taxon>Hypocreomycetidae</taxon>
        <taxon>Hypocreales</taxon>
        <taxon>Stachybotryaceae</taxon>
        <taxon>Stachybotrys</taxon>
    </lineage>
</organism>
<dbReference type="GO" id="GO:0008270">
    <property type="term" value="F:zinc ion binding"/>
    <property type="evidence" value="ECO:0007669"/>
    <property type="project" value="InterPro"/>
</dbReference>
<dbReference type="HOGENOM" id="CLU_024655_5_1_1"/>
<protein>
    <recommendedName>
        <fullName evidence="6">Zn(2)-C6 fungal-type domain-containing protein</fullName>
    </recommendedName>
</protein>